<name>J9GIA6_9ZZZZ</name>
<gene>
    <name evidence="1" type="ORF">EVA_05031</name>
</gene>
<evidence type="ECO:0000313" key="1">
    <source>
        <dbReference type="EMBL" id="EJX06859.1"/>
    </source>
</evidence>
<reference evidence="1" key="1">
    <citation type="journal article" date="2012" name="PLoS ONE">
        <title>Gene sets for utilization of primary and secondary nutrition supplies in the distal gut of endangered iberian lynx.</title>
        <authorList>
            <person name="Alcaide M."/>
            <person name="Messina E."/>
            <person name="Richter M."/>
            <person name="Bargiela R."/>
            <person name="Peplies J."/>
            <person name="Huws S.A."/>
            <person name="Newbold C.J."/>
            <person name="Golyshin P.N."/>
            <person name="Simon M.A."/>
            <person name="Lopez G."/>
            <person name="Yakimov M.M."/>
            <person name="Ferrer M."/>
        </authorList>
    </citation>
    <scope>NUCLEOTIDE SEQUENCE</scope>
</reference>
<dbReference type="AlphaFoldDB" id="J9GIA6"/>
<proteinExistence type="predicted"/>
<organism evidence="1">
    <name type="scientific">gut metagenome</name>
    <dbReference type="NCBI Taxonomy" id="749906"/>
    <lineage>
        <taxon>unclassified sequences</taxon>
        <taxon>metagenomes</taxon>
        <taxon>organismal metagenomes</taxon>
    </lineage>
</organism>
<comment type="caution">
    <text evidence="1">The sequence shown here is derived from an EMBL/GenBank/DDBJ whole genome shotgun (WGS) entry which is preliminary data.</text>
</comment>
<sequence>MKPIVWAAVPVRCRATSWRTPSAMLFPMCYSCLLLHTEAKVITSAGCFS</sequence>
<protein>
    <submittedName>
        <fullName evidence="1">Uncharacterized protein</fullName>
    </submittedName>
</protein>
<dbReference type="EMBL" id="AMCI01001037">
    <property type="protein sequence ID" value="EJX06859.1"/>
    <property type="molecule type" value="Genomic_DNA"/>
</dbReference>
<accession>J9GIA6</accession>